<evidence type="ECO:0000256" key="4">
    <source>
        <dbReference type="ARBA" id="ARBA00022857"/>
    </source>
</evidence>
<gene>
    <name evidence="6" type="ORF">OI18_08235</name>
</gene>
<organism evidence="6 7">
    <name type="scientific">Flavihumibacter solisilvae</name>
    <dbReference type="NCBI Taxonomy" id="1349421"/>
    <lineage>
        <taxon>Bacteria</taxon>
        <taxon>Pseudomonadati</taxon>
        <taxon>Bacteroidota</taxon>
        <taxon>Chitinophagia</taxon>
        <taxon>Chitinophagales</taxon>
        <taxon>Chitinophagaceae</taxon>
        <taxon>Flavihumibacter</taxon>
    </lineage>
</organism>
<evidence type="ECO:0000256" key="1">
    <source>
        <dbReference type="ARBA" id="ARBA00022630"/>
    </source>
</evidence>
<dbReference type="PANTHER" id="PTHR46091:SF3">
    <property type="entry name" value="AMINE OXIDASE DOMAIN-CONTAINING PROTEIN"/>
    <property type="match status" value="1"/>
</dbReference>
<dbReference type="STRING" id="1349421.OI18_08235"/>
<dbReference type="PANTHER" id="PTHR46091">
    <property type="entry name" value="BLR7054 PROTEIN"/>
    <property type="match status" value="1"/>
</dbReference>
<keyword evidence="7" id="KW-1185">Reference proteome</keyword>
<proteinExistence type="predicted"/>
<comment type="caution">
    <text evidence="6">The sequence shown here is derived from an EMBL/GenBank/DDBJ whole genome shotgun (WGS) entry which is preliminary data.</text>
</comment>
<dbReference type="Pfam" id="PF13450">
    <property type="entry name" value="NAD_binding_8"/>
    <property type="match status" value="1"/>
</dbReference>
<keyword evidence="1" id="KW-0285">Flavoprotein</keyword>
<dbReference type="Gene3D" id="3.50.50.60">
    <property type="entry name" value="FAD/NAD(P)-binding domain"/>
    <property type="match status" value="1"/>
</dbReference>
<dbReference type="RefSeq" id="WP_039138893.1">
    <property type="nucleotide sequence ID" value="NZ_JSVC01000009.1"/>
</dbReference>
<evidence type="ECO:0000256" key="2">
    <source>
        <dbReference type="ARBA" id="ARBA00022729"/>
    </source>
</evidence>
<dbReference type="AlphaFoldDB" id="A0A0C1IL60"/>
<dbReference type="EMBL" id="JSVC01000009">
    <property type="protein sequence ID" value="KIC94890.1"/>
    <property type="molecule type" value="Genomic_DNA"/>
</dbReference>
<keyword evidence="4" id="KW-0521">NADP</keyword>
<protein>
    <submittedName>
        <fullName evidence="6">FAD-dependent oxidoreductase</fullName>
    </submittedName>
</protein>
<dbReference type="SUPFAM" id="SSF51905">
    <property type="entry name" value="FAD/NAD(P)-binding domain"/>
    <property type="match status" value="1"/>
</dbReference>
<accession>A0A0C1IL60</accession>
<keyword evidence="2" id="KW-0732">Signal</keyword>
<dbReference type="Proteomes" id="UP000031408">
    <property type="component" value="Unassembled WGS sequence"/>
</dbReference>
<keyword evidence="3" id="KW-0274">FAD</keyword>
<evidence type="ECO:0000313" key="6">
    <source>
        <dbReference type="EMBL" id="KIC94890.1"/>
    </source>
</evidence>
<sequence length="571" mass="64269">MQRPGLKDHYDVIVIGAGVGGLTAAALLSKCGYSVCVLEKEPHVGGYLAGFRRKNFIFDTAIHWLNQYGPNGMVTRLFNAIGNDHPSAVCQKRIRRYKGETFDYLLTDNPDEWRDQLIREFPAEEKGIRRFFAESKKIGRSFDNYNTVFRCGETQNFFERLAKKWGLLKFALPFIPYVTYKGEKGLKKGLNKFFRDPALHRIFTSENELIGCMVPIGWAYYGDFQSPPNGGGQMIPKWLQHVVQYYENTVMFQSRVTKIDVENGVCRGVKFEHRGKPYEITGKYVIAANDIETLYEKMLPADAVPEKLKAKLKNAELYSSSVTISIALDCPSEELGFNEELVHLADEGLPYSDYSSGDPTKTEISILAPSVRDKTMAPEGNGTLTIYMPACISYMNEWNTSKDDKGNYVRGESYRELKSELAEKIIKRVEERVAPGLRSHVLFYDVATPVTHWRYTGNRNGTMMGAKPGRENMQNNIAHYLTPVKNLILGGHWAELGGGVPIAAKAGANACLLVLKKERHAAFDVLATYMDGKTSLDTVLAHPSLRPYDNSWVRPLTPAQKLQRAQANETI</sequence>
<keyword evidence="5" id="KW-0520">NAD</keyword>
<dbReference type="InterPro" id="IPR052206">
    <property type="entry name" value="Retinol_saturase"/>
</dbReference>
<dbReference type="OrthoDB" id="9789960at2"/>
<evidence type="ECO:0000256" key="3">
    <source>
        <dbReference type="ARBA" id="ARBA00022827"/>
    </source>
</evidence>
<evidence type="ECO:0000313" key="7">
    <source>
        <dbReference type="Proteomes" id="UP000031408"/>
    </source>
</evidence>
<reference evidence="6 7" key="1">
    <citation type="submission" date="2014-11" db="EMBL/GenBank/DDBJ databases">
        <title>Genome sequence of Flavihumibacter solisilvae 3-3.</title>
        <authorList>
            <person name="Zhou G."/>
            <person name="Li M."/>
            <person name="Wang G."/>
        </authorList>
    </citation>
    <scope>NUCLEOTIDE SEQUENCE [LARGE SCALE GENOMIC DNA]</scope>
    <source>
        <strain evidence="6 7">3-3</strain>
    </source>
</reference>
<dbReference type="InterPro" id="IPR036188">
    <property type="entry name" value="FAD/NAD-bd_sf"/>
</dbReference>
<evidence type="ECO:0000256" key="5">
    <source>
        <dbReference type="ARBA" id="ARBA00023027"/>
    </source>
</evidence>
<name>A0A0C1IL60_9BACT</name>